<dbReference type="Pfam" id="PF03747">
    <property type="entry name" value="ADP_ribosyl_GH"/>
    <property type="match status" value="1"/>
</dbReference>
<dbReference type="InterPro" id="IPR036705">
    <property type="entry name" value="Ribosyl_crysJ1_sf"/>
</dbReference>
<dbReference type="PANTHER" id="PTHR16222">
    <property type="entry name" value="ADP-RIBOSYLGLYCOHYDROLASE"/>
    <property type="match status" value="1"/>
</dbReference>
<dbReference type="EMBL" id="CP141614">
    <property type="protein sequence ID" value="WRP15959.1"/>
    <property type="molecule type" value="Genomic_DNA"/>
</dbReference>
<dbReference type="PANTHER" id="PTHR16222:SF12">
    <property type="entry name" value="ADP-RIBOSYLGLYCOHYDROLASE-RELATED"/>
    <property type="match status" value="1"/>
</dbReference>
<organism evidence="2 3">
    <name type="scientific">Geochorda subterranea</name>
    <dbReference type="NCBI Taxonomy" id="3109564"/>
    <lineage>
        <taxon>Bacteria</taxon>
        <taxon>Bacillati</taxon>
        <taxon>Bacillota</taxon>
        <taxon>Limnochordia</taxon>
        <taxon>Limnochordales</taxon>
        <taxon>Geochordaceae</taxon>
        <taxon>Geochorda</taxon>
    </lineage>
</organism>
<feature type="compositionally biased region" description="Low complexity" evidence="1">
    <location>
        <begin position="97"/>
        <end position="106"/>
    </location>
</feature>
<dbReference type="Proteomes" id="UP001333102">
    <property type="component" value="Chromosome"/>
</dbReference>
<evidence type="ECO:0000313" key="3">
    <source>
        <dbReference type="Proteomes" id="UP001333102"/>
    </source>
</evidence>
<evidence type="ECO:0000313" key="2">
    <source>
        <dbReference type="EMBL" id="WRP15959.1"/>
    </source>
</evidence>
<feature type="region of interest" description="Disordered" evidence="1">
    <location>
        <begin position="70"/>
        <end position="118"/>
    </location>
</feature>
<gene>
    <name evidence="2" type="ORF">VLY81_09880</name>
</gene>
<sequence>MWCFWVSGSFEKAALRALNLGHDADTTAAVCGKVAGACYGQEPIPARWLKPLATLETILTLAGALYRSYEGRQPHRRPSRRAEGVRESDVRSPGPAPLHLAAPATEAPERHGPLPRCSPSLPLVTFPRRQAAPASDPMSLPGVCAII</sequence>
<accession>A0ABZ1BT91</accession>
<dbReference type="Gene3D" id="1.10.4080.10">
    <property type="entry name" value="ADP-ribosylation/Crystallin J1"/>
    <property type="match status" value="1"/>
</dbReference>
<proteinExistence type="predicted"/>
<dbReference type="InterPro" id="IPR005502">
    <property type="entry name" value="Ribosyl_crysJ1"/>
</dbReference>
<protein>
    <submittedName>
        <fullName evidence="2">ADP-ribosylglycohydrolase family protein</fullName>
    </submittedName>
</protein>
<dbReference type="SUPFAM" id="SSF101478">
    <property type="entry name" value="ADP-ribosylglycohydrolase"/>
    <property type="match status" value="1"/>
</dbReference>
<reference evidence="3" key="1">
    <citation type="submission" date="2023-12" db="EMBL/GenBank/DDBJ databases">
        <title>Novel isolates from deep terrestrial aquifers shed light on the physiology and ecology of the class Limnochordia.</title>
        <authorList>
            <person name="Karnachuk O.V."/>
            <person name="Lukina A.P."/>
            <person name="Avakyan M.R."/>
            <person name="Kadnikov V."/>
            <person name="Begmatov S."/>
            <person name="Beletsky A.V."/>
            <person name="Mardanov A.V."/>
            <person name="Ravin N.V."/>
        </authorList>
    </citation>
    <scope>NUCLEOTIDE SEQUENCE [LARGE SCALE GENOMIC DNA]</scope>
    <source>
        <strain evidence="3">LN</strain>
    </source>
</reference>
<feature type="compositionally biased region" description="Basic and acidic residues" evidence="1">
    <location>
        <begin position="80"/>
        <end position="90"/>
    </location>
</feature>
<evidence type="ECO:0000256" key="1">
    <source>
        <dbReference type="SAM" id="MobiDB-lite"/>
    </source>
</evidence>
<name>A0ABZ1BT91_9FIRM</name>
<keyword evidence="3" id="KW-1185">Reference proteome</keyword>
<dbReference type="RefSeq" id="WP_324670391.1">
    <property type="nucleotide sequence ID" value="NZ_CP141614.1"/>
</dbReference>
<dbReference type="InterPro" id="IPR050792">
    <property type="entry name" value="ADP-ribosylglycohydrolase"/>
</dbReference>